<protein>
    <submittedName>
        <fullName evidence="3">Uncharacterized protein</fullName>
    </submittedName>
</protein>
<accession>A0A7X6S3D2</accession>
<feature type="signal peptide" evidence="2">
    <location>
        <begin position="1"/>
        <end position="20"/>
    </location>
</feature>
<name>A0A7X6S3D2_9LACO</name>
<feature type="transmembrane region" description="Helical" evidence="1">
    <location>
        <begin position="124"/>
        <end position="141"/>
    </location>
</feature>
<keyword evidence="1" id="KW-0812">Transmembrane</keyword>
<evidence type="ECO:0000256" key="2">
    <source>
        <dbReference type="SAM" id="SignalP"/>
    </source>
</evidence>
<keyword evidence="4" id="KW-1185">Reference proteome</keyword>
<evidence type="ECO:0000313" key="4">
    <source>
        <dbReference type="Proteomes" id="UP000549765"/>
    </source>
</evidence>
<keyword evidence="2" id="KW-0732">Signal</keyword>
<sequence length="148" mass="16769">MKKYFKIVLAITILISIGFAATPMPVAARGSVAHFGGFHTTRTAPSYGTTTLTPRFRFNRPDRTYNAPHEKSGFGHDFKRGIVQGAGWAVGSNIVNSVWHSMFGFGSNRYVDNNGQTQYREGGYFGWFLLIIIGLIIYFIIRRNRRHY</sequence>
<evidence type="ECO:0000313" key="3">
    <source>
        <dbReference type="EMBL" id="NKZ24994.1"/>
    </source>
</evidence>
<evidence type="ECO:0000256" key="1">
    <source>
        <dbReference type="SAM" id="Phobius"/>
    </source>
</evidence>
<comment type="caution">
    <text evidence="3">The sequence shown here is derived from an EMBL/GenBank/DDBJ whole genome shotgun (WGS) entry which is preliminary data.</text>
</comment>
<reference evidence="3 4" key="1">
    <citation type="submission" date="2020-04" db="EMBL/GenBank/DDBJ databases">
        <title>MicrobeNet Type strains.</title>
        <authorList>
            <person name="Nicholson A.C."/>
        </authorList>
    </citation>
    <scope>NUCLEOTIDE SEQUENCE [LARGE SCALE GENOMIC DNA]</scope>
    <source>
        <strain evidence="3 4">CCUG 61472</strain>
    </source>
</reference>
<keyword evidence="1" id="KW-1133">Transmembrane helix</keyword>
<proteinExistence type="predicted"/>
<organism evidence="3 4">
    <name type="scientific">Periweissella fabalis</name>
    <dbReference type="NCBI Taxonomy" id="1070421"/>
    <lineage>
        <taxon>Bacteria</taxon>
        <taxon>Bacillati</taxon>
        <taxon>Bacillota</taxon>
        <taxon>Bacilli</taxon>
        <taxon>Lactobacillales</taxon>
        <taxon>Lactobacillaceae</taxon>
        <taxon>Periweissella</taxon>
    </lineage>
</organism>
<dbReference type="Proteomes" id="UP000549765">
    <property type="component" value="Unassembled WGS sequence"/>
</dbReference>
<feature type="chain" id="PRO_5039059069" evidence="2">
    <location>
        <begin position="21"/>
        <end position="148"/>
    </location>
</feature>
<dbReference type="AlphaFoldDB" id="A0A7X6S3D2"/>
<gene>
    <name evidence="3" type="ORF">HF964_09385</name>
</gene>
<dbReference type="RefSeq" id="WP_168722785.1">
    <property type="nucleotide sequence ID" value="NZ_JAAXPN010000014.1"/>
</dbReference>
<keyword evidence="1" id="KW-0472">Membrane</keyword>
<dbReference type="EMBL" id="JAAXPN010000014">
    <property type="protein sequence ID" value="NKZ24994.1"/>
    <property type="molecule type" value="Genomic_DNA"/>
</dbReference>